<keyword evidence="3" id="KW-1185">Reference proteome</keyword>
<dbReference type="AlphaFoldDB" id="A0A1W6MM20"/>
<dbReference type="EMBL" id="CP019344">
    <property type="protein sequence ID" value="ARN78640.1"/>
    <property type="molecule type" value="Genomic_DNA"/>
</dbReference>
<dbReference type="SUPFAM" id="SSF56300">
    <property type="entry name" value="Metallo-dependent phosphatases"/>
    <property type="match status" value="1"/>
</dbReference>
<reference evidence="2 3" key="1">
    <citation type="submission" date="2016-11" db="EMBL/GenBank/DDBJ databases">
        <title>Trade-off between light-utilization and light-protection in marine flavobacteria.</title>
        <authorList>
            <person name="Kumagai Y."/>
        </authorList>
    </citation>
    <scope>NUCLEOTIDE SEQUENCE [LARGE SCALE GENOMIC DNA]</scope>
    <source>
        <strain evidence="2 3">JCM 13191</strain>
    </source>
</reference>
<dbReference type="InterPro" id="IPR026336">
    <property type="entry name" value="PdeM-like"/>
</dbReference>
<dbReference type="GO" id="GO:0016787">
    <property type="term" value="F:hydrolase activity"/>
    <property type="evidence" value="ECO:0007669"/>
    <property type="project" value="InterPro"/>
</dbReference>
<feature type="domain" description="Calcineurin-like phosphoesterase" evidence="1">
    <location>
        <begin position="28"/>
        <end position="139"/>
    </location>
</feature>
<dbReference type="PANTHER" id="PTHR39323:SF1">
    <property type="entry name" value="BLR1149 PROTEIN"/>
    <property type="match status" value="1"/>
</dbReference>
<evidence type="ECO:0000313" key="3">
    <source>
        <dbReference type="Proteomes" id="UP000193431"/>
    </source>
</evidence>
<sequence length="212" mass="24239">MSPLEIKIHDQNFVLHPSGACFWEEQDVVLLADVHLGKSAHFRKHGMAVPSTADDVEYDKLNAVIEYFNPDSIWFLGDLFHSYQNAEWHYFEQWVRMQQIEIVLVMGNHDIISRDHFKALGIKTYDILNAGKFYFTHHPQEVAGRFNFSGHIHPAVKLQGVGRQKVKLPCFFQSETGMILPAFGDFTGTYCMTPVKGNKIYAVADDEVVECC</sequence>
<dbReference type="PANTHER" id="PTHR39323">
    <property type="entry name" value="BLR1149 PROTEIN"/>
    <property type="match status" value="1"/>
</dbReference>
<evidence type="ECO:0000259" key="1">
    <source>
        <dbReference type="Pfam" id="PF00149"/>
    </source>
</evidence>
<gene>
    <name evidence="2" type="ORF">BST97_11925</name>
</gene>
<dbReference type="PIRSF" id="PIRSF000887">
    <property type="entry name" value="Pesterase_MJ0037"/>
    <property type="match status" value="1"/>
</dbReference>
<dbReference type="Proteomes" id="UP000193431">
    <property type="component" value="Chromosome"/>
</dbReference>
<organism evidence="2 3">
    <name type="scientific">Nonlabens spongiae</name>
    <dbReference type="NCBI Taxonomy" id="331648"/>
    <lineage>
        <taxon>Bacteria</taxon>
        <taxon>Pseudomonadati</taxon>
        <taxon>Bacteroidota</taxon>
        <taxon>Flavobacteriia</taxon>
        <taxon>Flavobacteriales</taxon>
        <taxon>Flavobacteriaceae</taxon>
        <taxon>Nonlabens</taxon>
    </lineage>
</organism>
<dbReference type="STRING" id="331648.BST97_11925"/>
<evidence type="ECO:0000313" key="2">
    <source>
        <dbReference type="EMBL" id="ARN78640.1"/>
    </source>
</evidence>
<dbReference type="OrthoDB" id="9795838at2"/>
<dbReference type="InterPro" id="IPR029052">
    <property type="entry name" value="Metallo-depent_PP-like"/>
</dbReference>
<dbReference type="Pfam" id="PF00149">
    <property type="entry name" value="Metallophos"/>
    <property type="match status" value="1"/>
</dbReference>
<proteinExistence type="predicted"/>
<dbReference type="NCBIfam" id="TIGR04123">
    <property type="entry name" value="P_estr_lig_assc"/>
    <property type="match status" value="1"/>
</dbReference>
<dbReference type="InterPro" id="IPR004843">
    <property type="entry name" value="Calcineurin-like_PHP"/>
</dbReference>
<dbReference type="RefSeq" id="WP_085767444.1">
    <property type="nucleotide sequence ID" value="NZ_CP019344.1"/>
</dbReference>
<accession>A0A1W6MM20</accession>
<dbReference type="Gene3D" id="3.60.21.10">
    <property type="match status" value="1"/>
</dbReference>
<protein>
    <submittedName>
        <fullName evidence="2">Metallophosphoesterase</fullName>
    </submittedName>
</protein>
<dbReference type="InterPro" id="IPR024173">
    <property type="entry name" value="Pesterase_MJ0037-like"/>
</dbReference>
<name>A0A1W6MM20_9FLAO</name>